<dbReference type="EMBL" id="VUJV01000003">
    <property type="protein sequence ID" value="KAA1419235.1"/>
    <property type="molecule type" value="Genomic_DNA"/>
</dbReference>
<keyword evidence="1" id="KW-0472">Membrane</keyword>
<dbReference type="CDD" id="cd01948">
    <property type="entry name" value="EAL"/>
    <property type="match status" value="1"/>
</dbReference>
<feature type="domain" description="EAL" evidence="2">
    <location>
        <begin position="477"/>
        <end position="711"/>
    </location>
</feature>
<feature type="transmembrane region" description="Helical" evidence="1">
    <location>
        <begin position="62"/>
        <end position="83"/>
    </location>
</feature>
<feature type="transmembrane region" description="Helical" evidence="1">
    <location>
        <begin position="162"/>
        <end position="182"/>
    </location>
</feature>
<dbReference type="Proteomes" id="UP000325003">
    <property type="component" value="Unassembled WGS sequence"/>
</dbReference>
<gene>
    <name evidence="4" type="ORF">F0U44_12370</name>
</gene>
<evidence type="ECO:0000313" key="5">
    <source>
        <dbReference type="Proteomes" id="UP000325003"/>
    </source>
</evidence>
<evidence type="ECO:0000259" key="2">
    <source>
        <dbReference type="PROSITE" id="PS50883"/>
    </source>
</evidence>
<protein>
    <submittedName>
        <fullName evidence="4">Bifunctional diguanylate cyclase/phosphodiesterase</fullName>
    </submittedName>
</protein>
<dbReference type="SUPFAM" id="SSF55073">
    <property type="entry name" value="Nucleotide cyclase"/>
    <property type="match status" value="1"/>
</dbReference>
<dbReference type="InterPro" id="IPR035919">
    <property type="entry name" value="EAL_sf"/>
</dbReference>
<dbReference type="SUPFAM" id="SSF141868">
    <property type="entry name" value="EAL domain-like"/>
    <property type="match status" value="1"/>
</dbReference>
<dbReference type="Pfam" id="PF00563">
    <property type="entry name" value="EAL"/>
    <property type="match status" value="1"/>
</dbReference>
<name>A0A5B1LEZ5_9ACTN</name>
<comment type="caution">
    <text evidence="4">The sequence shown here is derived from an EMBL/GenBank/DDBJ whole genome shotgun (WGS) entry which is preliminary data.</text>
</comment>
<dbReference type="AlphaFoldDB" id="A0A5B1LEZ5"/>
<keyword evidence="1" id="KW-1133">Transmembrane helix</keyword>
<reference evidence="4 5" key="1">
    <citation type="submission" date="2019-09" db="EMBL/GenBank/DDBJ databases">
        <title>Nocardioides panacisoli sp. nov., isolated from the soil of a ginseng field.</title>
        <authorList>
            <person name="Cho C."/>
        </authorList>
    </citation>
    <scope>NUCLEOTIDE SEQUENCE [LARGE SCALE GENOMIC DNA]</scope>
    <source>
        <strain evidence="4 5">BN130099</strain>
    </source>
</reference>
<dbReference type="SMART" id="SM00052">
    <property type="entry name" value="EAL"/>
    <property type="match status" value="1"/>
</dbReference>
<reference evidence="4 5" key="2">
    <citation type="submission" date="2019-09" db="EMBL/GenBank/DDBJ databases">
        <authorList>
            <person name="Jin C."/>
        </authorList>
    </citation>
    <scope>NUCLEOTIDE SEQUENCE [LARGE SCALE GENOMIC DNA]</scope>
    <source>
        <strain evidence="4 5">BN130099</strain>
    </source>
</reference>
<accession>A0A5B1LEZ5</accession>
<evidence type="ECO:0000256" key="1">
    <source>
        <dbReference type="SAM" id="Phobius"/>
    </source>
</evidence>
<dbReference type="InterPro" id="IPR000160">
    <property type="entry name" value="GGDEF_dom"/>
</dbReference>
<dbReference type="CDD" id="cd01949">
    <property type="entry name" value="GGDEF"/>
    <property type="match status" value="1"/>
</dbReference>
<proteinExistence type="predicted"/>
<dbReference type="Gene3D" id="3.30.70.270">
    <property type="match status" value="1"/>
</dbReference>
<dbReference type="Pfam" id="PF00990">
    <property type="entry name" value="GGDEF"/>
    <property type="match status" value="1"/>
</dbReference>
<dbReference type="Gene3D" id="3.20.20.450">
    <property type="entry name" value="EAL domain"/>
    <property type="match status" value="1"/>
</dbReference>
<keyword evidence="5" id="KW-1185">Reference proteome</keyword>
<dbReference type="PANTHER" id="PTHR33121">
    <property type="entry name" value="CYCLIC DI-GMP PHOSPHODIESTERASE PDEF"/>
    <property type="match status" value="1"/>
</dbReference>
<dbReference type="RefSeq" id="WP_149728570.1">
    <property type="nucleotide sequence ID" value="NZ_VUJV01000003.1"/>
</dbReference>
<evidence type="ECO:0000313" key="4">
    <source>
        <dbReference type="EMBL" id="KAA1419235.1"/>
    </source>
</evidence>
<feature type="transmembrane region" description="Helical" evidence="1">
    <location>
        <begin position="191"/>
        <end position="212"/>
    </location>
</feature>
<dbReference type="PANTHER" id="PTHR33121:SF15">
    <property type="entry name" value="BLUE LIGHT- AND TEMPERATURE-REGULATED ANTIREPRESSOR BLUF"/>
    <property type="match status" value="1"/>
</dbReference>
<dbReference type="InterPro" id="IPR029787">
    <property type="entry name" value="Nucleotide_cyclase"/>
</dbReference>
<dbReference type="NCBIfam" id="TIGR00254">
    <property type="entry name" value="GGDEF"/>
    <property type="match status" value="1"/>
</dbReference>
<sequence>MRHMWTSRQAYVALAIGLALVVAYGVLHQGSTGSVVYLIGACYGTALSCLGASRMPRSRRRIWWAFAAAQGLYLLGDLVYTFYDEVLQSEPSPSPADVVYLAQYPVLAMAVLWLIRGRQGGRDRGAFLDAAILTTGVTVVGTVAFVLPAAQSEGAGVMSDAVAAAYPLGDLLVLALVLRMFVTGQVRNTTIYALVLGIGALLVADLGYVVAAQQDWAYPDSIDLAYLTSYLLLGFAALHPSAHDLEEPAAERRETVTPFRLVLLGMALAVGPVTGEIGDLAGVELAEGVALIGGCVAAVLVVLRLGDLVGNLQRSAAQLSALARRDSLTGVSNRRSWDHQLERAWANAKDNGTALHVAVLDLDAFKQYNETFGHLHGDLVLKDTADAWAAVIEQRGFLARYGGQEFTALLPVVTTEEAALLLDRMRRAVSHGQACSIGFAAWDGVESASSMVARADRALYQAKRGGGDRIVFDNGDEGVALTAGDDGLVLTGLRSVFQPIVELDRDEVVGYEALSRFEGQEPAEVFGRAARDGTLAWLEASAIGSALRSWDGAGLLSVNVSPDTLLTTQFEAVLPADLTGFIIEVTEADLVLYRTEVLLALDDLRERGAKVAIDDFGVGFSNLHRVALLRPDLVKLDRSLVAGIHLDETLQAAVAAVVLFADRTGAEVIAEGIEHPEERDCVIGLGVRYGQGFLLGRPAERTPPRARTGSR</sequence>
<dbReference type="GO" id="GO:0071111">
    <property type="term" value="F:cyclic-guanylate-specific phosphodiesterase activity"/>
    <property type="evidence" value="ECO:0007669"/>
    <property type="project" value="InterPro"/>
</dbReference>
<feature type="transmembrane region" description="Helical" evidence="1">
    <location>
        <begin position="127"/>
        <end position="150"/>
    </location>
</feature>
<feature type="domain" description="GGDEF" evidence="3">
    <location>
        <begin position="353"/>
        <end position="475"/>
    </location>
</feature>
<dbReference type="InterPro" id="IPR050706">
    <property type="entry name" value="Cyclic-di-GMP_PDE-like"/>
</dbReference>
<dbReference type="InterPro" id="IPR043128">
    <property type="entry name" value="Rev_trsase/Diguanyl_cyclase"/>
</dbReference>
<feature type="transmembrane region" description="Helical" evidence="1">
    <location>
        <begin position="98"/>
        <end position="115"/>
    </location>
</feature>
<dbReference type="PROSITE" id="PS50887">
    <property type="entry name" value="GGDEF"/>
    <property type="match status" value="1"/>
</dbReference>
<dbReference type="SMART" id="SM00267">
    <property type="entry name" value="GGDEF"/>
    <property type="match status" value="1"/>
</dbReference>
<keyword evidence="1" id="KW-0812">Transmembrane</keyword>
<organism evidence="4 5">
    <name type="scientific">Nocardioides humilatus</name>
    <dbReference type="NCBI Taxonomy" id="2607660"/>
    <lineage>
        <taxon>Bacteria</taxon>
        <taxon>Bacillati</taxon>
        <taxon>Actinomycetota</taxon>
        <taxon>Actinomycetes</taxon>
        <taxon>Propionibacteriales</taxon>
        <taxon>Nocardioidaceae</taxon>
        <taxon>Nocardioides</taxon>
    </lineage>
</organism>
<dbReference type="PROSITE" id="PS50883">
    <property type="entry name" value="EAL"/>
    <property type="match status" value="1"/>
</dbReference>
<feature type="transmembrane region" description="Helical" evidence="1">
    <location>
        <begin position="35"/>
        <end position="53"/>
    </location>
</feature>
<dbReference type="InterPro" id="IPR001633">
    <property type="entry name" value="EAL_dom"/>
</dbReference>
<evidence type="ECO:0000259" key="3">
    <source>
        <dbReference type="PROSITE" id="PS50887"/>
    </source>
</evidence>